<keyword evidence="1" id="KW-0812">Transmembrane</keyword>
<dbReference type="EMBL" id="JAUEPR010000007">
    <property type="protein sequence ID" value="KAK0482473.1"/>
    <property type="molecule type" value="Genomic_DNA"/>
</dbReference>
<keyword evidence="1" id="KW-1133">Transmembrane helix</keyword>
<proteinExistence type="predicted"/>
<sequence length="405" mass="44942">MFTSIALFVLLLFEADLALCSPILQPSIMQRDSISRIIQGTWQNPSDTLSILLIIGGDVVLKALAQLTGRSFTPIAFSFGWVSYSFNTLMSVLGDGRLVPAPDYPAKVINAENGYKRDNKSWVIGRLLRDFERPLADNVGLSITVFEAVEGDSAGRPSVDLWWYSGLVVIIIQHALAAIPCGLHKNWSILFITSAGTMLALITGSLPQWRREKWACRRKTKKICSVTGGNGTRHVMVILGKGVGLDLEDLAAAESPRMRQRGKDDNLEFRFTQVACLLLAILWIVFLITVTALKEDTWYLLGVGGLGMAQNVLVAGTERRIGTSGIHLKRIKGYEQEKVMDTLMDLEKDYPKVGKSLVTEFFPSGLREVETQWWAGSKEGYEKVRKEKRPYSLTSKQGPLVSNGF</sequence>
<accession>A0AA39UD97</accession>
<feature type="signal peptide" evidence="2">
    <location>
        <begin position="1"/>
        <end position="20"/>
    </location>
</feature>
<keyword evidence="2" id="KW-0732">Signal</keyword>
<evidence type="ECO:0000313" key="3">
    <source>
        <dbReference type="EMBL" id="KAK0482473.1"/>
    </source>
</evidence>
<name>A0AA39UD97_9AGAR</name>
<keyword evidence="1" id="KW-0472">Membrane</keyword>
<reference evidence="3" key="1">
    <citation type="submission" date="2023-06" db="EMBL/GenBank/DDBJ databases">
        <authorList>
            <consortium name="Lawrence Berkeley National Laboratory"/>
            <person name="Ahrendt S."/>
            <person name="Sahu N."/>
            <person name="Indic B."/>
            <person name="Wong-Bajracharya J."/>
            <person name="Merenyi Z."/>
            <person name="Ke H.-M."/>
            <person name="Monk M."/>
            <person name="Kocsube S."/>
            <person name="Drula E."/>
            <person name="Lipzen A."/>
            <person name="Balint B."/>
            <person name="Henrissat B."/>
            <person name="Andreopoulos B."/>
            <person name="Martin F.M."/>
            <person name="Harder C.B."/>
            <person name="Rigling D."/>
            <person name="Ford K.L."/>
            <person name="Foster G.D."/>
            <person name="Pangilinan J."/>
            <person name="Papanicolaou A."/>
            <person name="Barry K."/>
            <person name="LaButti K."/>
            <person name="Viragh M."/>
            <person name="Koriabine M."/>
            <person name="Yan M."/>
            <person name="Riley R."/>
            <person name="Champramary S."/>
            <person name="Plett K.L."/>
            <person name="Tsai I.J."/>
            <person name="Slot J."/>
            <person name="Sipos G."/>
            <person name="Plett J."/>
            <person name="Nagy L.G."/>
            <person name="Grigoriev I.V."/>
        </authorList>
    </citation>
    <scope>NUCLEOTIDE SEQUENCE</scope>
    <source>
        <strain evidence="3">ICMP 16352</strain>
    </source>
</reference>
<gene>
    <name evidence="3" type="ORF">IW261DRAFT_1418036</name>
</gene>
<feature type="transmembrane region" description="Helical" evidence="1">
    <location>
        <begin position="298"/>
        <end position="316"/>
    </location>
</feature>
<feature type="transmembrane region" description="Helical" evidence="1">
    <location>
        <begin position="267"/>
        <end position="292"/>
    </location>
</feature>
<dbReference type="Proteomes" id="UP001175227">
    <property type="component" value="Unassembled WGS sequence"/>
</dbReference>
<evidence type="ECO:0000256" key="2">
    <source>
        <dbReference type="SAM" id="SignalP"/>
    </source>
</evidence>
<feature type="transmembrane region" description="Helical" evidence="1">
    <location>
        <begin position="187"/>
        <end position="209"/>
    </location>
</feature>
<evidence type="ECO:0000313" key="4">
    <source>
        <dbReference type="Proteomes" id="UP001175227"/>
    </source>
</evidence>
<dbReference type="AlphaFoldDB" id="A0AA39UD97"/>
<keyword evidence="4" id="KW-1185">Reference proteome</keyword>
<organism evidence="3 4">
    <name type="scientific">Armillaria novae-zelandiae</name>
    <dbReference type="NCBI Taxonomy" id="153914"/>
    <lineage>
        <taxon>Eukaryota</taxon>
        <taxon>Fungi</taxon>
        <taxon>Dikarya</taxon>
        <taxon>Basidiomycota</taxon>
        <taxon>Agaricomycotina</taxon>
        <taxon>Agaricomycetes</taxon>
        <taxon>Agaricomycetidae</taxon>
        <taxon>Agaricales</taxon>
        <taxon>Marasmiineae</taxon>
        <taxon>Physalacriaceae</taxon>
        <taxon>Armillaria</taxon>
    </lineage>
</organism>
<protein>
    <submittedName>
        <fullName evidence="3">Uncharacterized protein</fullName>
    </submittedName>
</protein>
<comment type="caution">
    <text evidence="3">The sequence shown here is derived from an EMBL/GenBank/DDBJ whole genome shotgun (WGS) entry which is preliminary data.</text>
</comment>
<evidence type="ECO:0000256" key="1">
    <source>
        <dbReference type="SAM" id="Phobius"/>
    </source>
</evidence>
<feature type="chain" id="PRO_5041366655" evidence="2">
    <location>
        <begin position="21"/>
        <end position="405"/>
    </location>
</feature>